<reference evidence="4 5" key="1">
    <citation type="submission" date="2019-01" db="EMBL/GenBank/DDBJ databases">
        <title>Filimonas sp. strain TTM-71.</title>
        <authorList>
            <person name="Chen W.-M."/>
        </authorList>
    </citation>
    <scope>NUCLEOTIDE SEQUENCE [LARGE SCALE GENOMIC DNA]</scope>
    <source>
        <strain evidence="4 5">TTM-71</strain>
    </source>
</reference>
<feature type="domain" description="Gfo/Idh/MocA-like oxidoreductase C-terminal" evidence="2">
    <location>
        <begin position="286"/>
        <end position="334"/>
    </location>
</feature>
<dbReference type="SUPFAM" id="SSF55347">
    <property type="entry name" value="Glyceraldehyde-3-phosphate dehydrogenase-like, C-terminal domain"/>
    <property type="match status" value="1"/>
</dbReference>
<evidence type="ECO:0000259" key="1">
    <source>
        <dbReference type="Pfam" id="PF01408"/>
    </source>
</evidence>
<dbReference type="Pfam" id="PF02894">
    <property type="entry name" value="GFO_IDH_MocA_C"/>
    <property type="match status" value="1"/>
</dbReference>
<dbReference type="SUPFAM" id="SSF51735">
    <property type="entry name" value="NAD(P)-binding Rossmann-fold domains"/>
    <property type="match status" value="1"/>
</dbReference>
<dbReference type="InterPro" id="IPR052515">
    <property type="entry name" value="Gfo/Idh/MocA_Oxidoreductase"/>
</dbReference>
<feature type="domain" description="Gfo/Idh/MocA-like oxidoreductase N-terminal" evidence="1">
    <location>
        <begin position="9"/>
        <end position="132"/>
    </location>
</feature>
<dbReference type="InterPro" id="IPR036291">
    <property type="entry name" value="NAD(P)-bd_dom_sf"/>
</dbReference>
<gene>
    <name evidence="4" type="ORF">ESB13_02405</name>
</gene>
<dbReference type="PANTHER" id="PTHR43249">
    <property type="entry name" value="UDP-N-ACETYL-2-AMINO-2-DEOXY-D-GLUCURONATE OXIDASE"/>
    <property type="match status" value="1"/>
</dbReference>
<dbReference type="PANTHER" id="PTHR43249:SF1">
    <property type="entry name" value="D-GLUCOSIDE 3-DEHYDROGENASE"/>
    <property type="match status" value="1"/>
</dbReference>
<dbReference type="InterPro" id="IPR004104">
    <property type="entry name" value="Gfo/Idh/MocA-like_OxRdtase_C"/>
</dbReference>
<dbReference type="EMBL" id="SDHZ01000001">
    <property type="protein sequence ID" value="RXK85686.1"/>
    <property type="molecule type" value="Genomic_DNA"/>
</dbReference>
<dbReference type="Pfam" id="PF22725">
    <property type="entry name" value="GFO_IDH_MocA_C3"/>
    <property type="match status" value="1"/>
</dbReference>
<dbReference type="PRINTS" id="PR01775">
    <property type="entry name" value="GLFROXRDTASE"/>
</dbReference>
<evidence type="ECO:0000259" key="3">
    <source>
        <dbReference type="Pfam" id="PF22725"/>
    </source>
</evidence>
<dbReference type="Proteomes" id="UP000290545">
    <property type="component" value="Unassembled WGS sequence"/>
</dbReference>
<keyword evidence="5" id="KW-1185">Reference proteome</keyword>
<dbReference type="AlphaFoldDB" id="A0A4V1MAF4"/>
<dbReference type="InterPro" id="IPR008354">
    <property type="entry name" value="Glc-Fru_OxRdtase_bac"/>
</dbReference>
<name>A0A4V1MAF4_9BACT</name>
<comment type="caution">
    <text evidence="4">The sequence shown here is derived from an EMBL/GenBank/DDBJ whole genome shotgun (WGS) entry which is preliminary data.</text>
</comment>
<accession>A0A4V1MAF4</accession>
<protein>
    <submittedName>
        <fullName evidence="4">Gfo/Idh/MocA family oxidoreductase</fullName>
    </submittedName>
</protein>
<dbReference type="GO" id="GO:0000166">
    <property type="term" value="F:nucleotide binding"/>
    <property type="evidence" value="ECO:0007669"/>
    <property type="project" value="InterPro"/>
</dbReference>
<sequence length="345" mass="38581">MVTEQKKLGVAVVGLGKYCREELMPALQQTQSCFLAGIVTGHDDKKQEIQRQYALEEKNCYTYDTFDDIADNPGIDIVYVALPNAMHAEYVIRAAKAGKHVICEKPLARNLNECYNMASAVEEAGVRCSMGYRLHFDPYHQELMRLGQQQVFGAIKEMTLLNSMKITDPAAWRLNKDLAGGGPLMNNGIYCVQAAMYISGQLPVAILAEYLPATDKRSLRGVEEGIRWQMDFDSGMTAACETGFSKNQNLIQVQAETGWFELAPAFEYRGLKGAFSGGLIHFPEVNQQARQMDDFAECIIYNKPSRAPLNMGIRDMKIVEAIYESAESGKRIQLNLSEYAFLPEI</sequence>
<organism evidence="4 5">
    <name type="scientific">Filimonas effusa</name>
    <dbReference type="NCBI Taxonomy" id="2508721"/>
    <lineage>
        <taxon>Bacteria</taxon>
        <taxon>Pseudomonadati</taxon>
        <taxon>Bacteroidota</taxon>
        <taxon>Chitinophagia</taxon>
        <taxon>Chitinophagales</taxon>
        <taxon>Chitinophagaceae</taxon>
        <taxon>Filimonas</taxon>
    </lineage>
</organism>
<dbReference type="InterPro" id="IPR055170">
    <property type="entry name" value="GFO_IDH_MocA-like_dom"/>
</dbReference>
<dbReference type="InterPro" id="IPR000683">
    <property type="entry name" value="Gfo/Idh/MocA-like_OxRdtase_N"/>
</dbReference>
<dbReference type="OrthoDB" id="9815825at2"/>
<dbReference type="RefSeq" id="WP_129001439.1">
    <property type="nucleotide sequence ID" value="NZ_SDHZ01000001.1"/>
</dbReference>
<evidence type="ECO:0000259" key="2">
    <source>
        <dbReference type="Pfam" id="PF02894"/>
    </source>
</evidence>
<evidence type="ECO:0000313" key="5">
    <source>
        <dbReference type="Proteomes" id="UP000290545"/>
    </source>
</evidence>
<feature type="domain" description="GFO/IDH/MocA-like oxidoreductase" evidence="3">
    <location>
        <begin position="141"/>
        <end position="259"/>
    </location>
</feature>
<dbReference type="Pfam" id="PF01408">
    <property type="entry name" value="GFO_IDH_MocA"/>
    <property type="match status" value="1"/>
</dbReference>
<proteinExistence type="predicted"/>
<dbReference type="Gene3D" id="3.30.360.10">
    <property type="entry name" value="Dihydrodipicolinate Reductase, domain 2"/>
    <property type="match status" value="1"/>
</dbReference>
<evidence type="ECO:0000313" key="4">
    <source>
        <dbReference type="EMBL" id="RXK85686.1"/>
    </source>
</evidence>
<dbReference type="Gene3D" id="3.40.50.720">
    <property type="entry name" value="NAD(P)-binding Rossmann-like Domain"/>
    <property type="match status" value="1"/>
</dbReference>